<dbReference type="AlphaFoldDB" id="A0A420EP84"/>
<dbReference type="SUPFAM" id="SSF48452">
    <property type="entry name" value="TPR-like"/>
    <property type="match status" value="1"/>
</dbReference>
<reference evidence="2 3" key="1">
    <citation type="submission" date="2018-09" db="EMBL/GenBank/DDBJ databases">
        <title>Altererythrobacter spongiae sp. nov., isolated from a marine sponge.</title>
        <authorList>
            <person name="Zhuang L."/>
            <person name="Luo L."/>
        </authorList>
    </citation>
    <scope>NUCLEOTIDE SEQUENCE [LARGE SCALE GENOMIC DNA]</scope>
    <source>
        <strain evidence="2 3">HN-Y73</strain>
    </source>
</reference>
<dbReference type="InterPro" id="IPR019734">
    <property type="entry name" value="TPR_rpt"/>
</dbReference>
<proteinExistence type="predicted"/>
<evidence type="ECO:0000313" key="3">
    <source>
        <dbReference type="Proteomes" id="UP000284395"/>
    </source>
</evidence>
<dbReference type="OrthoDB" id="7566477at2"/>
<keyword evidence="3" id="KW-1185">Reference proteome</keyword>
<dbReference type="SMART" id="SM00028">
    <property type="entry name" value="TPR"/>
    <property type="match status" value="4"/>
</dbReference>
<evidence type="ECO:0000313" key="2">
    <source>
        <dbReference type="EMBL" id="RKF22489.1"/>
    </source>
</evidence>
<comment type="caution">
    <text evidence="2">The sequence shown here is derived from an EMBL/GenBank/DDBJ whole genome shotgun (WGS) entry which is preliminary data.</text>
</comment>
<evidence type="ECO:0000256" key="1">
    <source>
        <dbReference type="SAM" id="MobiDB-lite"/>
    </source>
</evidence>
<protein>
    <submittedName>
        <fullName evidence="2">Uncharacterized protein</fullName>
    </submittedName>
</protein>
<dbReference type="Proteomes" id="UP000284395">
    <property type="component" value="Unassembled WGS sequence"/>
</dbReference>
<accession>A0A420EP84</accession>
<organism evidence="2 3">
    <name type="scientific">Altericroceibacterium spongiae</name>
    <dbReference type="NCBI Taxonomy" id="2320269"/>
    <lineage>
        <taxon>Bacteria</taxon>
        <taxon>Pseudomonadati</taxon>
        <taxon>Pseudomonadota</taxon>
        <taxon>Alphaproteobacteria</taxon>
        <taxon>Sphingomonadales</taxon>
        <taxon>Erythrobacteraceae</taxon>
        <taxon>Altericroceibacterium</taxon>
    </lineage>
</organism>
<sequence>MPFSLPISLIAPLMLMQTATGGVPGASDAPLPQGIGRDETTRQNPRRAGSSRSTIEQDRLGLCLEKARRDPTTAMVNASSWLSEAHGTERALPQQCLGMAYVSLLRWEAAEQSFLAARSARKESDHTDRARLAGMAGNAALADNRAEDALHDFDLAMAEAESAQDTPLAGGLSADRARALVLLKREDDAEAALQKAITDAPQNPRGWLLLATLERRQDKLSEAADHIRTAGGLAPQDPEVALEAGLIAVLSGDDETARKNWQAVLDLAPADSTEAANAKAYLAQLQEEDQP</sequence>
<gene>
    <name evidence="2" type="ORF">D6851_04505</name>
</gene>
<feature type="region of interest" description="Disordered" evidence="1">
    <location>
        <begin position="24"/>
        <end position="57"/>
    </location>
</feature>
<dbReference type="Gene3D" id="1.25.40.10">
    <property type="entry name" value="Tetratricopeptide repeat domain"/>
    <property type="match status" value="1"/>
</dbReference>
<dbReference type="InterPro" id="IPR011990">
    <property type="entry name" value="TPR-like_helical_dom_sf"/>
</dbReference>
<dbReference type="EMBL" id="RAPF01000002">
    <property type="protein sequence ID" value="RKF22489.1"/>
    <property type="molecule type" value="Genomic_DNA"/>
</dbReference>
<name>A0A420EP84_9SPHN</name>
<dbReference type="RefSeq" id="WP_120323687.1">
    <property type="nucleotide sequence ID" value="NZ_RAPF01000002.1"/>
</dbReference>